<name>A0A0P8YDE3_9CLOT</name>
<feature type="transmembrane region" description="Helical" evidence="6">
    <location>
        <begin position="246"/>
        <end position="266"/>
    </location>
</feature>
<evidence type="ECO:0000256" key="6">
    <source>
        <dbReference type="SAM" id="Phobius"/>
    </source>
</evidence>
<keyword evidence="3 6" id="KW-0812">Transmembrane</keyword>
<protein>
    <submittedName>
        <fullName evidence="7">L-arabinose transporter permease protein</fullName>
    </submittedName>
</protein>
<evidence type="ECO:0000256" key="1">
    <source>
        <dbReference type="ARBA" id="ARBA00004651"/>
    </source>
</evidence>
<gene>
    <name evidence="7" type="ORF">OXPF_11550</name>
</gene>
<dbReference type="EMBL" id="LKET01000026">
    <property type="protein sequence ID" value="KPU45263.1"/>
    <property type="molecule type" value="Genomic_DNA"/>
</dbReference>
<feature type="transmembrane region" description="Helical" evidence="6">
    <location>
        <begin position="6"/>
        <end position="26"/>
    </location>
</feature>
<keyword evidence="8" id="KW-1185">Reference proteome</keyword>
<evidence type="ECO:0000256" key="3">
    <source>
        <dbReference type="ARBA" id="ARBA00022692"/>
    </source>
</evidence>
<proteinExistence type="predicted"/>
<dbReference type="AlphaFoldDB" id="A0A0P8YDE3"/>
<keyword evidence="4 6" id="KW-1133">Transmembrane helix</keyword>
<keyword evidence="2" id="KW-1003">Cell membrane</keyword>
<dbReference type="RefSeq" id="WP_054874252.1">
    <property type="nucleotide sequence ID" value="NZ_LKET01000026.1"/>
</dbReference>
<comment type="subcellular location">
    <subcellularLocation>
        <location evidence="1">Cell membrane</location>
        <topology evidence="1">Multi-pass membrane protein</topology>
    </subcellularLocation>
</comment>
<dbReference type="STRING" id="36849.OXPF_11550"/>
<dbReference type="Proteomes" id="UP000050326">
    <property type="component" value="Unassembled WGS sequence"/>
</dbReference>
<dbReference type="CDD" id="cd06580">
    <property type="entry name" value="TM_PBP1_transp_TpRbsC_like"/>
    <property type="match status" value="1"/>
</dbReference>
<dbReference type="GO" id="GO:0005886">
    <property type="term" value="C:plasma membrane"/>
    <property type="evidence" value="ECO:0007669"/>
    <property type="project" value="UniProtKB-SubCell"/>
</dbReference>
<sequence length="309" mass="32540">MDFLTNIAFLISSTLRSATPLIYAALGGTFSESSGVTNIGLEGIMITGAFTSVAVSHYTGSPWLGVLGAAASGMLIAGLHAFLSIRYKADQVISGVAINLLSGSLTAFLINVIWGQPGQSNPVNGIASFPTFLDNIPFIGNITKGITPFVYIALIFVYISHFVLFKTPFGLRVRAVGEHPRAADTVGINVYKIRYICVILSGLLAGIGGASLSVGMVNGYRDGMTAGRGFIALAAMIFGKWKPVGAMMACFLFGFTDAVQVFLQTWGVKIDTSLLVMTPYIVTILALAGFIGKSTAPAADGVPYDKDEK</sequence>
<evidence type="ECO:0000256" key="5">
    <source>
        <dbReference type="ARBA" id="ARBA00023136"/>
    </source>
</evidence>
<evidence type="ECO:0000313" key="8">
    <source>
        <dbReference type="Proteomes" id="UP000050326"/>
    </source>
</evidence>
<evidence type="ECO:0000256" key="2">
    <source>
        <dbReference type="ARBA" id="ARBA00022475"/>
    </source>
</evidence>
<feature type="transmembrane region" description="Helical" evidence="6">
    <location>
        <begin position="272"/>
        <end position="291"/>
    </location>
</feature>
<feature type="transmembrane region" description="Helical" evidence="6">
    <location>
        <begin position="195"/>
        <end position="217"/>
    </location>
</feature>
<feature type="transmembrane region" description="Helical" evidence="6">
    <location>
        <begin position="92"/>
        <end position="114"/>
    </location>
</feature>
<feature type="transmembrane region" description="Helical" evidence="6">
    <location>
        <begin position="64"/>
        <end position="85"/>
    </location>
</feature>
<dbReference type="PANTHER" id="PTHR43370:SF1">
    <property type="entry name" value="GUANOSINE ABC TRANSPORTER PERMEASE PROTEIN NUPQ"/>
    <property type="match status" value="1"/>
</dbReference>
<keyword evidence="5 6" id="KW-0472">Membrane</keyword>
<accession>A0A0P8YDE3</accession>
<dbReference type="OrthoDB" id="9792579at2"/>
<evidence type="ECO:0000256" key="4">
    <source>
        <dbReference type="ARBA" id="ARBA00022989"/>
    </source>
</evidence>
<evidence type="ECO:0000313" key="7">
    <source>
        <dbReference type="EMBL" id="KPU45263.1"/>
    </source>
</evidence>
<dbReference type="Pfam" id="PF02653">
    <property type="entry name" value="BPD_transp_2"/>
    <property type="match status" value="1"/>
</dbReference>
<dbReference type="InterPro" id="IPR001851">
    <property type="entry name" value="ABC_transp_permease"/>
</dbReference>
<dbReference type="PATRIC" id="fig|36849.3.peg.1234"/>
<feature type="transmembrane region" description="Helical" evidence="6">
    <location>
        <begin position="146"/>
        <end position="165"/>
    </location>
</feature>
<comment type="caution">
    <text evidence="7">The sequence shown here is derived from an EMBL/GenBank/DDBJ whole genome shotgun (WGS) entry which is preliminary data.</text>
</comment>
<dbReference type="PANTHER" id="PTHR43370">
    <property type="entry name" value="SUGAR ABC TRANSPORTER INTEGRAL MEMBRANE PROTEIN-RELATED"/>
    <property type="match status" value="1"/>
</dbReference>
<reference evidence="7 8" key="1">
    <citation type="submission" date="2015-09" db="EMBL/GenBank/DDBJ databases">
        <title>Genome sequence of Oxobacter pfennigii DSM 3222.</title>
        <authorList>
            <person name="Poehlein A."/>
            <person name="Bengelsdorf F.R."/>
            <person name="Schiel-Bengelsdorf B."/>
            <person name="Duerre P."/>
            <person name="Daniel R."/>
        </authorList>
    </citation>
    <scope>NUCLEOTIDE SEQUENCE [LARGE SCALE GENOMIC DNA]</scope>
    <source>
        <strain evidence="7 8">DSM 3222</strain>
    </source>
</reference>
<dbReference type="GO" id="GO:0022857">
    <property type="term" value="F:transmembrane transporter activity"/>
    <property type="evidence" value="ECO:0007669"/>
    <property type="project" value="InterPro"/>
</dbReference>
<organism evidence="7 8">
    <name type="scientific">Oxobacter pfennigii</name>
    <dbReference type="NCBI Taxonomy" id="36849"/>
    <lineage>
        <taxon>Bacteria</taxon>
        <taxon>Bacillati</taxon>
        <taxon>Bacillota</taxon>
        <taxon>Clostridia</taxon>
        <taxon>Eubacteriales</taxon>
        <taxon>Clostridiaceae</taxon>
        <taxon>Oxobacter</taxon>
    </lineage>
</organism>